<evidence type="ECO:0000259" key="4">
    <source>
        <dbReference type="Pfam" id="PF01515"/>
    </source>
</evidence>
<comment type="caution">
    <text evidence="5">The sequence shown here is derived from an EMBL/GenBank/DDBJ whole genome shotgun (WGS) entry which is preliminary data.</text>
</comment>
<evidence type="ECO:0000256" key="2">
    <source>
        <dbReference type="ARBA" id="ARBA00022679"/>
    </source>
</evidence>
<dbReference type="Gene3D" id="3.40.718.10">
    <property type="entry name" value="Isopropylmalate Dehydrogenase"/>
    <property type="match status" value="1"/>
</dbReference>
<comment type="similarity">
    <text evidence="1">Belongs to the phosphate acetyltransferase and butyryltransferase family.</text>
</comment>
<dbReference type="Pfam" id="PF01515">
    <property type="entry name" value="PTA_PTB"/>
    <property type="match status" value="1"/>
</dbReference>
<dbReference type="SUPFAM" id="SSF53659">
    <property type="entry name" value="Isocitrate/Isopropylmalate dehydrogenase-like"/>
    <property type="match status" value="1"/>
</dbReference>
<dbReference type="EMBL" id="NOZQ01000121">
    <property type="protein sequence ID" value="OYD15438.1"/>
    <property type="molecule type" value="Genomic_DNA"/>
</dbReference>
<dbReference type="GO" id="GO:0016746">
    <property type="term" value="F:acyltransferase activity"/>
    <property type="evidence" value="ECO:0007669"/>
    <property type="project" value="UniProtKB-KW"/>
</dbReference>
<reference evidence="5 6" key="1">
    <citation type="submission" date="2017-07" db="EMBL/GenBank/DDBJ databases">
        <title>Recovery of genomes from metagenomes via a dereplication, aggregation, and scoring strategy.</title>
        <authorList>
            <person name="Sieber C.M."/>
            <person name="Probst A.J."/>
            <person name="Sharrar A."/>
            <person name="Thomas B.C."/>
            <person name="Hess M."/>
            <person name="Tringe S.G."/>
            <person name="Banfield J.F."/>
        </authorList>
    </citation>
    <scope>NUCLEOTIDE SEQUENCE [LARGE SCALE GENOMIC DNA]</scope>
    <source>
        <strain evidence="5">JGI_Cruoil_03_44_89</strain>
    </source>
</reference>
<dbReference type="Proteomes" id="UP000215215">
    <property type="component" value="Unassembled WGS sequence"/>
</dbReference>
<dbReference type="PIRSF" id="PIRSF000428">
    <property type="entry name" value="P_Ac_trans"/>
    <property type="match status" value="1"/>
</dbReference>
<dbReference type="PANTHER" id="PTHR43356">
    <property type="entry name" value="PHOSPHATE ACETYLTRANSFERASE"/>
    <property type="match status" value="1"/>
</dbReference>
<protein>
    <recommendedName>
        <fullName evidence="4">Phosphate acetyl/butaryl transferase domain-containing protein</fullName>
    </recommendedName>
</protein>
<sequence length="292" mass="30773">MRSFKEIIKEAKKLGPKRVAVACGDDEVSLEACGDARKEGLVIPILVGDRSKIVAKGGGDFEIIDAVGDKAILKAVEMTRIGEADIVMKGHTSTSKFLKGVLDKERGLRTGRTLSHIAVAESKFYHKLLLFTDGGMNIKPDIKTKTDIIVNAVQLAGKLGIERPKVAIVAAVETVNENLPETIDAAILAKAGERKQLGDCEIDGPLGMDLAVSPESVKIKGVKSKVAGDADIIIVPDISCGNISVKALLYLGGVRIAGFIAGALKPCVMLSRSDSKETKLNSMALGVIAACS</sequence>
<proteinExistence type="inferred from homology"/>
<dbReference type="NCBIfam" id="NF006045">
    <property type="entry name" value="PRK08190.1"/>
    <property type="match status" value="1"/>
</dbReference>
<evidence type="ECO:0000256" key="1">
    <source>
        <dbReference type="ARBA" id="ARBA00005656"/>
    </source>
</evidence>
<keyword evidence="3" id="KW-0012">Acyltransferase</keyword>
<dbReference type="InterPro" id="IPR002505">
    <property type="entry name" value="PTA_PTB"/>
</dbReference>
<evidence type="ECO:0000313" key="6">
    <source>
        <dbReference type="Proteomes" id="UP000215215"/>
    </source>
</evidence>
<dbReference type="PANTHER" id="PTHR43356:SF2">
    <property type="entry name" value="PHOSPHATE ACETYLTRANSFERASE"/>
    <property type="match status" value="1"/>
</dbReference>
<name>A0A235BSZ1_UNCW3</name>
<accession>A0A235BSZ1</accession>
<gene>
    <name evidence="5" type="ORF">CH333_05750</name>
</gene>
<evidence type="ECO:0000313" key="5">
    <source>
        <dbReference type="EMBL" id="OYD15438.1"/>
    </source>
</evidence>
<dbReference type="InterPro" id="IPR050500">
    <property type="entry name" value="Phos_Acetyltrans/Butyryltrans"/>
</dbReference>
<dbReference type="InterPro" id="IPR012147">
    <property type="entry name" value="P_Ac_Bu_trans"/>
</dbReference>
<keyword evidence="2" id="KW-0808">Transferase</keyword>
<dbReference type="AlphaFoldDB" id="A0A235BSZ1"/>
<organism evidence="5 6">
    <name type="scientific">candidate division WOR-3 bacterium JGI_Cruoil_03_44_89</name>
    <dbReference type="NCBI Taxonomy" id="1973748"/>
    <lineage>
        <taxon>Bacteria</taxon>
        <taxon>Bacteria division WOR-3</taxon>
    </lineage>
</organism>
<feature type="domain" description="Phosphate acetyl/butaryl transferase" evidence="4">
    <location>
        <begin position="60"/>
        <end position="285"/>
    </location>
</feature>
<evidence type="ECO:0000256" key="3">
    <source>
        <dbReference type="ARBA" id="ARBA00023315"/>
    </source>
</evidence>